<keyword evidence="2" id="KW-1185">Reference proteome</keyword>
<comment type="caution">
    <text evidence="1">The sequence shown here is derived from an EMBL/GenBank/DDBJ whole genome shotgun (WGS) entry which is preliminary data.</text>
</comment>
<gene>
    <name evidence="1" type="ORF">GCM10008927_25760</name>
</gene>
<proteinExistence type="predicted"/>
<evidence type="ECO:0000313" key="2">
    <source>
        <dbReference type="Proteomes" id="UP000634455"/>
    </source>
</evidence>
<protein>
    <recommendedName>
        <fullName evidence="3">Lipoprotein</fullName>
    </recommendedName>
</protein>
<accession>A0ABQ3D4V7</accession>
<dbReference type="Proteomes" id="UP000634455">
    <property type="component" value="Unassembled WGS sequence"/>
</dbReference>
<name>A0ABQ3D4V7_9RHOB</name>
<evidence type="ECO:0008006" key="3">
    <source>
        <dbReference type="Google" id="ProtNLM"/>
    </source>
</evidence>
<sequence length="125" mass="13503">MQTYDNGGLRSGLRIMTAVCLMAAISGCATTRADVGRDVVLLKGGDGGSVNQTFLRYNQWRAEGKRIVIDGNMISADAFAAFSMPNACYTINAVFSPHAASTLGIVPQYQATEWLTRQLPMPLQK</sequence>
<organism evidence="1 2">
    <name type="scientific">Paramylibacter ulvae</name>
    <dbReference type="NCBI Taxonomy" id="1651968"/>
    <lineage>
        <taxon>Bacteria</taxon>
        <taxon>Pseudomonadati</taxon>
        <taxon>Pseudomonadota</taxon>
        <taxon>Alphaproteobacteria</taxon>
        <taxon>Rhodobacterales</taxon>
        <taxon>Paracoccaceae</taxon>
        <taxon>Paramylibacter</taxon>
    </lineage>
</organism>
<dbReference type="EMBL" id="BMZF01000008">
    <property type="protein sequence ID" value="GHA58940.1"/>
    <property type="molecule type" value="Genomic_DNA"/>
</dbReference>
<dbReference type="RefSeq" id="WP_189641141.1">
    <property type="nucleotide sequence ID" value="NZ_BMZF01000008.1"/>
</dbReference>
<reference evidence="2" key="1">
    <citation type="journal article" date="2019" name="Int. J. Syst. Evol. Microbiol.">
        <title>The Global Catalogue of Microorganisms (GCM) 10K type strain sequencing project: providing services to taxonomists for standard genome sequencing and annotation.</title>
        <authorList>
            <consortium name="The Broad Institute Genomics Platform"/>
            <consortium name="The Broad Institute Genome Sequencing Center for Infectious Disease"/>
            <person name="Wu L."/>
            <person name="Ma J."/>
        </authorList>
    </citation>
    <scope>NUCLEOTIDE SEQUENCE [LARGE SCALE GENOMIC DNA]</scope>
    <source>
        <strain evidence="2">KCTC 32465</strain>
    </source>
</reference>
<evidence type="ECO:0000313" key="1">
    <source>
        <dbReference type="EMBL" id="GHA58940.1"/>
    </source>
</evidence>